<dbReference type="eggNOG" id="arCOG13632">
    <property type="taxonomic scope" value="Archaea"/>
</dbReference>
<dbReference type="HOGENOM" id="CLU_699448_0_0_2"/>
<name>L0HF47_METFS</name>
<reference evidence="1 2" key="2">
    <citation type="journal article" date="2014" name="Genome Announc.">
        <title>Complete Genome Sequence of Methanoregula formicica SMSPT, a Mesophilic Hydrogenotrophic Methanogen Isolated from a Methanogenic Upflow Anaerobic Sludge Blanket Reactor.</title>
        <authorList>
            <person name="Yamamoto K."/>
            <person name="Tamaki H."/>
            <person name="Cadillo-Quiroz H."/>
            <person name="Imachi H."/>
            <person name="Kyrpides N."/>
            <person name="Woyke T."/>
            <person name="Goodwin L."/>
            <person name="Zinder S.H."/>
            <person name="Kamagata Y."/>
            <person name="Liu W.T."/>
        </authorList>
    </citation>
    <scope>NUCLEOTIDE SEQUENCE [LARGE SCALE GENOMIC DNA]</scope>
    <source>
        <strain evidence="2">DSM 22288 / NBRC 105244 / SMSP</strain>
    </source>
</reference>
<dbReference type="EMBL" id="CP003167">
    <property type="protein sequence ID" value="AGB03357.1"/>
    <property type="molecule type" value="Genomic_DNA"/>
</dbReference>
<dbReference type="Proteomes" id="UP000010824">
    <property type="component" value="Chromosome"/>
</dbReference>
<evidence type="ECO:0000313" key="2">
    <source>
        <dbReference type="Proteomes" id="UP000010824"/>
    </source>
</evidence>
<evidence type="ECO:0000313" key="1">
    <source>
        <dbReference type="EMBL" id="AGB03357.1"/>
    </source>
</evidence>
<reference evidence="2" key="1">
    <citation type="submission" date="2011-12" db="EMBL/GenBank/DDBJ databases">
        <title>Complete sequence of Methanoregula formicicum SMSP.</title>
        <authorList>
            <person name="Lucas S."/>
            <person name="Han J."/>
            <person name="Lapidus A."/>
            <person name="Cheng J.-F."/>
            <person name="Goodwin L."/>
            <person name="Pitluck S."/>
            <person name="Peters L."/>
            <person name="Ovchinnikova G."/>
            <person name="Teshima H."/>
            <person name="Detter J.C."/>
            <person name="Han C."/>
            <person name="Tapia R."/>
            <person name="Land M."/>
            <person name="Hauser L."/>
            <person name="Kyrpides N."/>
            <person name="Ivanova N."/>
            <person name="Pagani I."/>
            <person name="Imachi H."/>
            <person name="Tamaki H."/>
            <person name="Sekiguchi Y."/>
            <person name="Kamagata Y."/>
            <person name="Cadillo-Quiroz H."/>
            <person name="Zinder S."/>
            <person name="Liu W.-T."/>
            <person name="Woyke T."/>
        </authorList>
    </citation>
    <scope>NUCLEOTIDE SEQUENCE [LARGE SCALE GENOMIC DNA]</scope>
    <source>
        <strain evidence="2">DSM 22288 / NBRC 105244 / SMSP</strain>
    </source>
</reference>
<accession>L0HF47</accession>
<dbReference type="KEGG" id="mfo:Metfor_2353"/>
<organism evidence="1 2">
    <name type="scientific">Methanoregula formicica (strain DSM 22288 / NBRC 105244 / SMSP)</name>
    <dbReference type="NCBI Taxonomy" id="593750"/>
    <lineage>
        <taxon>Archaea</taxon>
        <taxon>Methanobacteriati</taxon>
        <taxon>Methanobacteriota</taxon>
        <taxon>Stenosarchaea group</taxon>
        <taxon>Methanomicrobia</taxon>
        <taxon>Methanomicrobiales</taxon>
        <taxon>Methanoregulaceae</taxon>
        <taxon>Methanoregula</taxon>
    </lineage>
</organism>
<dbReference type="InParanoid" id="L0HF47"/>
<proteinExistence type="predicted"/>
<gene>
    <name evidence="1" type="ordered locus">Metfor_2353</name>
</gene>
<protein>
    <submittedName>
        <fullName evidence="1">Uncharacterized protein</fullName>
    </submittedName>
</protein>
<sequence length="363" mass="39465" precursor="true">MNIPKTWLVLLALLLAGMAITPVVSAEEKIDLNKIETPSFQFDDSQKNTVITGPLSTQPMKDVYTIPEGSIIYHSDDGITRIFDSNGKQILIASDESAEKVSTPNGLQPATHVHAVPQGARILDSPLDESKTYILTEDGDLILTVIDDSSKIESSVVRASTISGSRWLAWADATVSQISYLRSRWYTPTPPSTSGGTPGFALAIFNGLENSATIMQPVLQWNYGLNNPVWKISSWRYTSPSNYYYSPMLSVTQGDQIEGTLQYTTVGGVTGWQVTTSDLTAGTSTYYFSNAIPSNTNLEIVNTLEQAQGLNSNPYHMCGDITFNNVNIPSVTLNSGSISASGWSGLFNVWFTPNPTQVTLDTP</sequence>
<keyword evidence="2" id="KW-1185">Reference proteome</keyword>
<dbReference type="AlphaFoldDB" id="L0HF47"/>